<organism evidence="2 3">
    <name type="scientific">Hevea brasiliensis</name>
    <name type="common">Para rubber tree</name>
    <name type="synonym">Siphonia brasiliensis</name>
    <dbReference type="NCBI Taxonomy" id="3981"/>
    <lineage>
        <taxon>Eukaryota</taxon>
        <taxon>Viridiplantae</taxon>
        <taxon>Streptophyta</taxon>
        <taxon>Embryophyta</taxon>
        <taxon>Tracheophyta</taxon>
        <taxon>Spermatophyta</taxon>
        <taxon>Magnoliopsida</taxon>
        <taxon>eudicotyledons</taxon>
        <taxon>Gunneridae</taxon>
        <taxon>Pentapetalae</taxon>
        <taxon>rosids</taxon>
        <taxon>fabids</taxon>
        <taxon>Malpighiales</taxon>
        <taxon>Euphorbiaceae</taxon>
        <taxon>Crotonoideae</taxon>
        <taxon>Micrandreae</taxon>
        <taxon>Hevea</taxon>
    </lineage>
</organism>
<dbReference type="EMBL" id="JARPOI010000003">
    <property type="protein sequence ID" value="KAJ9186146.1"/>
    <property type="molecule type" value="Genomic_DNA"/>
</dbReference>
<feature type="transmembrane region" description="Helical" evidence="1">
    <location>
        <begin position="40"/>
        <end position="58"/>
    </location>
</feature>
<dbReference type="Gene3D" id="1.20.1300.20">
    <property type="entry name" value="Peptidase C65 Otubain, subdomain 2"/>
    <property type="match status" value="1"/>
</dbReference>
<dbReference type="Pfam" id="PF10275">
    <property type="entry name" value="Peptidase_C65"/>
    <property type="match status" value="1"/>
</dbReference>
<keyword evidence="1" id="KW-1133">Transmembrane helix</keyword>
<evidence type="ECO:0008006" key="4">
    <source>
        <dbReference type="Google" id="ProtNLM"/>
    </source>
</evidence>
<dbReference type="SUPFAM" id="SSF54001">
    <property type="entry name" value="Cysteine proteinases"/>
    <property type="match status" value="1"/>
</dbReference>
<accession>A0ABQ9N1C5</accession>
<keyword evidence="1" id="KW-0472">Membrane</keyword>
<keyword evidence="3" id="KW-1185">Reference proteome</keyword>
<evidence type="ECO:0000313" key="2">
    <source>
        <dbReference type="EMBL" id="KAJ9186146.1"/>
    </source>
</evidence>
<evidence type="ECO:0000313" key="3">
    <source>
        <dbReference type="Proteomes" id="UP001174677"/>
    </source>
</evidence>
<comment type="caution">
    <text evidence="2">The sequence shown here is derived from an EMBL/GenBank/DDBJ whole genome shotgun (WGS) entry which is preliminary data.</text>
</comment>
<dbReference type="Proteomes" id="UP001174677">
    <property type="component" value="Chromosome 3"/>
</dbReference>
<name>A0ABQ9N1C5_HEVBR</name>
<protein>
    <recommendedName>
        <fullName evidence="4">Retrotransposon gag domain-containing protein</fullName>
    </recommendedName>
</protein>
<dbReference type="InterPro" id="IPR038765">
    <property type="entry name" value="Papain-like_cys_pep_sf"/>
</dbReference>
<gene>
    <name evidence="2" type="ORF">P3X46_005681</name>
</gene>
<dbReference type="PANTHER" id="PTHR12931">
    <property type="entry name" value="UBIQUITIN THIOLESTERASE PROTEIN OTUB"/>
    <property type="match status" value="1"/>
</dbReference>
<dbReference type="InterPro" id="IPR019400">
    <property type="entry name" value="Peptidase_C65_otubain"/>
</dbReference>
<reference evidence="2" key="1">
    <citation type="journal article" date="2023" name="Plant Biotechnol. J.">
        <title>Chromosome-level wild Hevea brasiliensis genome provides new tools for genomic-assisted breeding and valuable loci to elevate rubber yield.</title>
        <authorList>
            <person name="Cheng H."/>
            <person name="Song X."/>
            <person name="Hu Y."/>
            <person name="Wu T."/>
            <person name="Yang Q."/>
            <person name="An Z."/>
            <person name="Feng S."/>
            <person name="Deng Z."/>
            <person name="Wu W."/>
            <person name="Zeng X."/>
            <person name="Tu M."/>
            <person name="Wang X."/>
            <person name="Huang H."/>
        </authorList>
    </citation>
    <scope>NUCLEOTIDE SEQUENCE</scope>
    <source>
        <strain evidence="2">MT/VB/25A 57/8</strain>
    </source>
</reference>
<keyword evidence="1" id="KW-0812">Transmembrane</keyword>
<sequence>MATASFEASYFHTLSIFWGHKTEQKLIESKQRWKNVGKRFRVWVMLILPLRIFFALFLEQLDCVLQGHESSISHDELINRSRDQSISDYVVMFFRFVTSGEIQKRSEVFEPFILGLTNATVEQVCSILELVIFEHFPLSASCHCGL</sequence>
<dbReference type="PANTHER" id="PTHR12931:SF15">
    <property type="entry name" value="UBIQUITIN THIOESTERASE OTUBAIN-LIKE"/>
    <property type="match status" value="1"/>
</dbReference>
<evidence type="ECO:0000256" key="1">
    <source>
        <dbReference type="SAM" id="Phobius"/>
    </source>
</evidence>
<proteinExistence type="predicted"/>
<dbReference type="InterPro" id="IPR042467">
    <property type="entry name" value="Peptidase_C65_otubain_sub2"/>
</dbReference>